<keyword evidence="1" id="KW-0732">Signal</keyword>
<comment type="caution">
    <text evidence="2">The sequence shown here is derived from an EMBL/GenBank/DDBJ whole genome shotgun (WGS) entry which is preliminary data.</text>
</comment>
<proteinExistence type="predicted"/>
<evidence type="ECO:0000313" key="3">
    <source>
        <dbReference type="Proteomes" id="UP000580043"/>
    </source>
</evidence>
<feature type="signal peptide" evidence="1">
    <location>
        <begin position="1"/>
        <end position="28"/>
    </location>
</feature>
<feature type="chain" id="PRO_5032272650" evidence="1">
    <location>
        <begin position="29"/>
        <end position="257"/>
    </location>
</feature>
<dbReference type="AlphaFoldDB" id="A0A848G7K9"/>
<organism evidence="2 3">
    <name type="scientific">Zoogloea dura</name>
    <dbReference type="NCBI Taxonomy" id="2728840"/>
    <lineage>
        <taxon>Bacteria</taxon>
        <taxon>Pseudomonadati</taxon>
        <taxon>Pseudomonadota</taxon>
        <taxon>Betaproteobacteria</taxon>
        <taxon>Rhodocyclales</taxon>
        <taxon>Zoogloeaceae</taxon>
        <taxon>Zoogloea</taxon>
    </lineage>
</organism>
<evidence type="ECO:0000256" key="1">
    <source>
        <dbReference type="SAM" id="SignalP"/>
    </source>
</evidence>
<dbReference type="RefSeq" id="WP_169147787.1">
    <property type="nucleotide sequence ID" value="NZ_JABBGA010000024.1"/>
</dbReference>
<dbReference type="Proteomes" id="UP000580043">
    <property type="component" value="Unassembled WGS sequence"/>
</dbReference>
<gene>
    <name evidence="2" type="ORF">HHL15_21070</name>
</gene>
<protein>
    <submittedName>
        <fullName evidence="2">Uncharacterized protein</fullName>
    </submittedName>
</protein>
<name>A0A848G7K9_9RHOO</name>
<keyword evidence="3" id="KW-1185">Reference proteome</keyword>
<dbReference type="EMBL" id="JABBGA010000024">
    <property type="protein sequence ID" value="NML28258.1"/>
    <property type="molecule type" value="Genomic_DNA"/>
</dbReference>
<sequence>MFRTLRIAILLFILATVAVSAWRSHAQATDWKDSIHVTIYPIAADASPASRQAVAQLRPDDFAPVGDWLQDEVQRLGRPVLRPVALNLAPPVEALPPPYPRGGNSLSMVWWSLRLRLWAWQHDAAPGPRPQLRLFVLYHDPALSPVLEHSLGLEKGKIGVIKVFASRSERQRNLVIVAHELLHTLGATDKYDLATNQPLFPDGYAEPDLRPRHPQHLAEIMAGRIPLSDSQAQIPGSLADTLIGPATAREIGLTPAR</sequence>
<evidence type="ECO:0000313" key="2">
    <source>
        <dbReference type="EMBL" id="NML28258.1"/>
    </source>
</evidence>
<reference evidence="2 3" key="1">
    <citation type="submission" date="2020-04" db="EMBL/GenBank/DDBJ databases">
        <title>Zoogloea sp. G-4-1-14 isolated from soil.</title>
        <authorList>
            <person name="Dahal R.H."/>
        </authorList>
    </citation>
    <scope>NUCLEOTIDE SEQUENCE [LARGE SCALE GENOMIC DNA]</scope>
    <source>
        <strain evidence="2 3">G-4-1-14</strain>
    </source>
</reference>
<accession>A0A848G7K9</accession>